<dbReference type="InterPro" id="IPR050155">
    <property type="entry name" value="HAD-like_hydrolase_sf"/>
</dbReference>
<accession>K9XPN1</accession>
<dbReference type="PANTHER" id="PTHR43434:SF21">
    <property type="entry name" value="SLL0295 PROTEIN"/>
    <property type="match status" value="1"/>
</dbReference>
<name>K9XPN1_STAC7</name>
<dbReference type="STRING" id="111780.Sta7437_0406"/>
<reference evidence="2" key="1">
    <citation type="journal article" date="2013" name="Proc. Natl. Acad. Sci. U.S.A.">
        <title>Improving the coverage of the cyanobacterial phylum using diversity-driven genome sequencing.</title>
        <authorList>
            <person name="Shih P.M."/>
            <person name="Wu D."/>
            <person name="Latifi A."/>
            <person name="Axen S.D."/>
            <person name="Fewer D.P."/>
            <person name="Talla E."/>
            <person name="Calteau A."/>
            <person name="Cai F."/>
            <person name="Tandeau de Marsac N."/>
            <person name="Rippka R."/>
            <person name="Herdman M."/>
            <person name="Sivonen K."/>
            <person name="Coursin T."/>
            <person name="Laurent T."/>
            <person name="Goodwin L."/>
            <person name="Nolan M."/>
            <person name="Davenport K.W."/>
            <person name="Han C.S."/>
            <person name="Rubin E.M."/>
            <person name="Eisen J.A."/>
            <person name="Woyke T."/>
            <person name="Gugger M."/>
            <person name="Kerfeld C.A."/>
        </authorList>
    </citation>
    <scope>NUCLEOTIDE SEQUENCE [LARGE SCALE GENOMIC DNA]</scope>
    <source>
        <strain evidence="2">ATCC 29371 / PCC 7437</strain>
    </source>
</reference>
<organism evidence="1 2">
    <name type="scientific">Stanieria cyanosphaera (strain ATCC 29371 / PCC 7437)</name>
    <dbReference type="NCBI Taxonomy" id="111780"/>
    <lineage>
        <taxon>Bacteria</taxon>
        <taxon>Bacillati</taxon>
        <taxon>Cyanobacteriota</taxon>
        <taxon>Cyanophyceae</taxon>
        <taxon>Pleurocapsales</taxon>
        <taxon>Dermocarpellaceae</taxon>
        <taxon>Stanieria</taxon>
    </lineage>
</organism>
<dbReference type="RefSeq" id="WP_015191689.1">
    <property type="nucleotide sequence ID" value="NC_019748.1"/>
</dbReference>
<dbReference type="Gene3D" id="3.40.50.1000">
    <property type="entry name" value="HAD superfamily/HAD-like"/>
    <property type="match status" value="1"/>
</dbReference>
<dbReference type="KEGG" id="scs:Sta7437_0406"/>
<evidence type="ECO:0000313" key="2">
    <source>
        <dbReference type="Proteomes" id="UP000010473"/>
    </source>
</evidence>
<dbReference type="eggNOG" id="COG0546">
    <property type="taxonomic scope" value="Bacteria"/>
</dbReference>
<dbReference type="InterPro" id="IPR036412">
    <property type="entry name" value="HAD-like_sf"/>
</dbReference>
<evidence type="ECO:0008006" key="3">
    <source>
        <dbReference type="Google" id="ProtNLM"/>
    </source>
</evidence>
<dbReference type="GO" id="GO:0005829">
    <property type="term" value="C:cytosol"/>
    <property type="evidence" value="ECO:0007669"/>
    <property type="project" value="TreeGrafter"/>
</dbReference>
<dbReference type="Pfam" id="PF13419">
    <property type="entry name" value="HAD_2"/>
    <property type="match status" value="1"/>
</dbReference>
<sequence length="258" mass="30157">MNFPNILALDFDGVICNGLPEYFATTKKTYLEIWESDSTENLDKFASSFYQLRPVIEIGWEMPILLRALRLGINEIEILSNWSLVAKTIIDNENLKPQEISTKLDSNRDNWINHDLDSWLELHQFYPGILSILKHINNLSIELYIITTKEGRFAQKLLEQQGIDLPKERIIGKEYQRPKYQTLKLLLQASKSPKDITIWFVEDRLKTLEVVQQQLELSTIKLFLADWGYNTEIERVAARNNPTIEVLSLKQFQQKFVN</sequence>
<dbReference type="AlphaFoldDB" id="K9XPN1"/>
<dbReference type="InterPro" id="IPR041492">
    <property type="entry name" value="HAD_2"/>
</dbReference>
<dbReference type="InterPro" id="IPR023214">
    <property type="entry name" value="HAD_sf"/>
</dbReference>
<dbReference type="GO" id="GO:0006281">
    <property type="term" value="P:DNA repair"/>
    <property type="evidence" value="ECO:0007669"/>
    <property type="project" value="TreeGrafter"/>
</dbReference>
<dbReference type="PATRIC" id="fig|111780.3.peg.420"/>
<keyword evidence="2" id="KW-1185">Reference proteome</keyword>
<dbReference type="Proteomes" id="UP000010473">
    <property type="component" value="Chromosome"/>
</dbReference>
<dbReference type="HOGENOM" id="CLU_072689_1_0_3"/>
<proteinExistence type="predicted"/>
<evidence type="ECO:0000313" key="1">
    <source>
        <dbReference type="EMBL" id="AFZ34016.1"/>
    </source>
</evidence>
<protein>
    <recommendedName>
        <fullName evidence="3">Haloacid dehalogenase domain protein hydrolase</fullName>
    </recommendedName>
</protein>
<dbReference type="PANTHER" id="PTHR43434">
    <property type="entry name" value="PHOSPHOGLYCOLATE PHOSPHATASE"/>
    <property type="match status" value="1"/>
</dbReference>
<dbReference type="SUPFAM" id="SSF56784">
    <property type="entry name" value="HAD-like"/>
    <property type="match status" value="1"/>
</dbReference>
<dbReference type="EMBL" id="CP003653">
    <property type="protein sequence ID" value="AFZ34016.1"/>
    <property type="molecule type" value="Genomic_DNA"/>
</dbReference>
<gene>
    <name evidence="1" type="ordered locus">Sta7437_0406</name>
</gene>
<dbReference type="OrthoDB" id="368044at2"/>
<dbReference type="GO" id="GO:0008967">
    <property type="term" value="F:phosphoglycolate phosphatase activity"/>
    <property type="evidence" value="ECO:0007669"/>
    <property type="project" value="TreeGrafter"/>
</dbReference>